<dbReference type="EMBL" id="JMIU01000001">
    <property type="protein sequence ID" value="KDN96776.1"/>
    <property type="molecule type" value="Genomic_DNA"/>
</dbReference>
<dbReference type="Pfam" id="PF18914">
    <property type="entry name" value="DUF5666"/>
    <property type="match status" value="1"/>
</dbReference>
<feature type="chain" id="PRO_5001636165" description="DUF5666 domain-containing protein" evidence="2">
    <location>
        <begin position="28"/>
        <end position="395"/>
    </location>
</feature>
<organism evidence="4 5">
    <name type="scientific">Hydrogenovibrio marinus</name>
    <dbReference type="NCBI Taxonomy" id="28885"/>
    <lineage>
        <taxon>Bacteria</taxon>
        <taxon>Pseudomonadati</taxon>
        <taxon>Pseudomonadota</taxon>
        <taxon>Gammaproteobacteria</taxon>
        <taxon>Thiotrichales</taxon>
        <taxon>Piscirickettsiaceae</taxon>
        <taxon>Hydrogenovibrio</taxon>
    </lineage>
</organism>
<name>A0A067A2D5_HYDMR</name>
<accession>A0A067A2D5</accession>
<keyword evidence="2" id="KW-0732">Signal</keyword>
<evidence type="ECO:0000313" key="5">
    <source>
        <dbReference type="Proteomes" id="UP000027341"/>
    </source>
</evidence>
<reference evidence="4 5" key="1">
    <citation type="submission" date="2014-04" db="EMBL/GenBank/DDBJ databases">
        <title>Draft genome sequence of Hydrogenovibrio marinus MH-110, a model organism for aerobic H2 metabolism.</title>
        <authorList>
            <person name="Cha H.J."/>
            <person name="Jo B.H."/>
            <person name="Hwang B.H."/>
        </authorList>
    </citation>
    <scope>NUCLEOTIDE SEQUENCE [LARGE SCALE GENOMIC DNA]</scope>
    <source>
        <strain evidence="4 5">MH-110</strain>
    </source>
</reference>
<evidence type="ECO:0000256" key="1">
    <source>
        <dbReference type="SAM" id="MobiDB-lite"/>
    </source>
</evidence>
<feature type="domain" description="DUF5666" evidence="3">
    <location>
        <begin position="134"/>
        <end position="188"/>
    </location>
</feature>
<feature type="signal peptide" evidence="2">
    <location>
        <begin position="1"/>
        <end position="27"/>
    </location>
</feature>
<feature type="region of interest" description="Disordered" evidence="1">
    <location>
        <begin position="337"/>
        <end position="395"/>
    </location>
</feature>
<proteinExistence type="predicted"/>
<dbReference type="Proteomes" id="UP000027341">
    <property type="component" value="Unassembled WGS sequence"/>
</dbReference>
<evidence type="ECO:0000259" key="3">
    <source>
        <dbReference type="Pfam" id="PF18914"/>
    </source>
</evidence>
<dbReference type="STRING" id="28885.EI16_11070"/>
<dbReference type="InterPro" id="IPR043724">
    <property type="entry name" value="DUF5666"/>
</dbReference>
<keyword evidence="5" id="KW-1185">Reference proteome</keyword>
<comment type="caution">
    <text evidence="4">The sequence shown here is derived from an EMBL/GenBank/DDBJ whole genome shotgun (WGS) entry which is preliminary data.</text>
</comment>
<evidence type="ECO:0000313" key="4">
    <source>
        <dbReference type="EMBL" id="KDN96776.1"/>
    </source>
</evidence>
<sequence>MPRYFKRYQALSFLLLAILLLPSCVQTRPDSVDLAMNTSVFGGTGKQLDPDSGFGGTGKSSSGFGGTGIIGTITKFGSVWINGIEIGYGNKTHISSNLKKQDRLKLGQQVLLLTDPRNDKTITRQIEIFYPIAGKVTELSSDEVVVSGKYKVQINKETLVDRDLKLSKNQYVAVSGYQIAGKQWVATRLNTNDQQKTLYQPIPQFSNEGKVNRWIIEAGSGQIKNYEEQLQLGTDMLNNAGSAHHLVIEVVNNSQGRAEIKSMMPYPEHIKMQDKEHYKSEQGQLGDKEGRQSETQHRLNASGEKDGIDARDAMEMHQDGSQQNREQLIEHREQIEMQHEQQNAVHAQQEQKEMFKEMQQQQREAQQQQREMQQQQQEIQQEMETIRQLSNPERD</sequence>
<feature type="region of interest" description="Disordered" evidence="1">
    <location>
        <begin position="274"/>
        <end position="308"/>
    </location>
</feature>
<protein>
    <recommendedName>
        <fullName evidence="3">DUF5666 domain-containing protein</fullName>
    </recommendedName>
</protein>
<feature type="compositionally biased region" description="Low complexity" evidence="1">
    <location>
        <begin position="357"/>
        <end position="388"/>
    </location>
</feature>
<gene>
    <name evidence="4" type="ORF">EI16_11070</name>
</gene>
<dbReference type="AlphaFoldDB" id="A0A067A2D5"/>
<evidence type="ECO:0000256" key="2">
    <source>
        <dbReference type="SAM" id="SignalP"/>
    </source>
</evidence>